<comment type="caution">
    <text evidence="8">The sequence shown here is derived from an EMBL/GenBank/DDBJ whole genome shotgun (WGS) entry which is preliminary data.</text>
</comment>
<accession>A0A8J2L4L1</accession>
<name>A0A8J2L4L1_9HEXA</name>
<evidence type="ECO:0000313" key="9">
    <source>
        <dbReference type="Proteomes" id="UP000708208"/>
    </source>
</evidence>
<dbReference type="PANTHER" id="PTHR10869">
    <property type="entry name" value="PROLYL 4-HYDROXYLASE ALPHA SUBUNIT"/>
    <property type="match status" value="1"/>
</dbReference>
<keyword evidence="5" id="KW-0560">Oxidoreductase</keyword>
<keyword evidence="4" id="KW-0223">Dioxygenase</keyword>
<sequence length="140" mass="15507">ATTVKNVPGDRVLDARKRQGVHGWISEKESEAALKVSKLIERITSLRVVNTVNEDLQIAGYTPGSYYTVHTDTYSFGEKERTRVATFMLYLSDVEKGGDTAFVQAGVKVKPEKGSAVFWFNQLASGRLEDLTWHGACPVI</sequence>
<gene>
    <name evidence="8" type="ORF">AFUS01_LOCUS36258</name>
</gene>
<feature type="non-terminal residue" evidence="8">
    <location>
        <position position="1"/>
    </location>
</feature>
<dbReference type="InterPro" id="IPR005123">
    <property type="entry name" value="Oxoglu/Fe-dep_dioxygenase_dom"/>
</dbReference>
<dbReference type="EMBL" id="CAJVCH010538930">
    <property type="protein sequence ID" value="CAG7826193.1"/>
    <property type="molecule type" value="Genomic_DNA"/>
</dbReference>
<dbReference type="GO" id="GO:0005506">
    <property type="term" value="F:iron ion binding"/>
    <property type="evidence" value="ECO:0007669"/>
    <property type="project" value="InterPro"/>
</dbReference>
<proteinExistence type="predicted"/>
<evidence type="ECO:0000256" key="2">
    <source>
        <dbReference type="ARBA" id="ARBA00022723"/>
    </source>
</evidence>
<evidence type="ECO:0000256" key="4">
    <source>
        <dbReference type="ARBA" id="ARBA00022964"/>
    </source>
</evidence>
<keyword evidence="6" id="KW-0408">Iron</keyword>
<dbReference type="AlphaFoldDB" id="A0A8J2L4L1"/>
<feature type="domain" description="Fe2OG dioxygenase" evidence="7">
    <location>
        <begin position="42"/>
        <end position="140"/>
    </location>
</feature>
<keyword evidence="9" id="KW-1185">Reference proteome</keyword>
<dbReference type="InterPro" id="IPR006620">
    <property type="entry name" value="Pro_4_hyd_alph"/>
</dbReference>
<comment type="cofactor">
    <cofactor evidence="1">
        <name>L-ascorbate</name>
        <dbReference type="ChEBI" id="CHEBI:38290"/>
    </cofactor>
</comment>
<evidence type="ECO:0000256" key="1">
    <source>
        <dbReference type="ARBA" id="ARBA00001961"/>
    </source>
</evidence>
<evidence type="ECO:0000256" key="6">
    <source>
        <dbReference type="ARBA" id="ARBA00023004"/>
    </source>
</evidence>
<dbReference type="GO" id="GO:0005783">
    <property type="term" value="C:endoplasmic reticulum"/>
    <property type="evidence" value="ECO:0007669"/>
    <property type="project" value="TreeGrafter"/>
</dbReference>
<evidence type="ECO:0000256" key="3">
    <source>
        <dbReference type="ARBA" id="ARBA00022896"/>
    </source>
</evidence>
<dbReference type="InterPro" id="IPR044862">
    <property type="entry name" value="Pro_4_hyd_alph_FE2OG_OXY"/>
</dbReference>
<protein>
    <recommendedName>
        <fullName evidence="7">Fe2OG dioxygenase domain-containing protein</fullName>
    </recommendedName>
</protein>
<dbReference type="OrthoDB" id="420380at2759"/>
<keyword evidence="2" id="KW-0479">Metal-binding</keyword>
<dbReference type="PROSITE" id="PS51471">
    <property type="entry name" value="FE2OG_OXY"/>
    <property type="match status" value="1"/>
</dbReference>
<dbReference type="Pfam" id="PF13640">
    <property type="entry name" value="2OG-FeII_Oxy_3"/>
    <property type="match status" value="1"/>
</dbReference>
<organism evidence="8 9">
    <name type="scientific">Allacma fusca</name>
    <dbReference type="NCBI Taxonomy" id="39272"/>
    <lineage>
        <taxon>Eukaryota</taxon>
        <taxon>Metazoa</taxon>
        <taxon>Ecdysozoa</taxon>
        <taxon>Arthropoda</taxon>
        <taxon>Hexapoda</taxon>
        <taxon>Collembola</taxon>
        <taxon>Symphypleona</taxon>
        <taxon>Sminthuridae</taxon>
        <taxon>Allacma</taxon>
    </lineage>
</organism>
<dbReference type="GO" id="GO:0031418">
    <property type="term" value="F:L-ascorbic acid binding"/>
    <property type="evidence" value="ECO:0007669"/>
    <property type="project" value="UniProtKB-KW"/>
</dbReference>
<evidence type="ECO:0000256" key="5">
    <source>
        <dbReference type="ARBA" id="ARBA00023002"/>
    </source>
</evidence>
<dbReference type="Proteomes" id="UP000708208">
    <property type="component" value="Unassembled WGS sequence"/>
</dbReference>
<dbReference type="SMART" id="SM00702">
    <property type="entry name" value="P4Hc"/>
    <property type="match status" value="1"/>
</dbReference>
<dbReference type="PANTHER" id="PTHR10869:SF246">
    <property type="entry name" value="TRANSMEMBRANE PROLYL 4-HYDROXYLASE"/>
    <property type="match status" value="1"/>
</dbReference>
<evidence type="ECO:0000313" key="8">
    <source>
        <dbReference type="EMBL" id="CAG7826193.1"/>
    </source>
</evidence>
<feature type="non-terminal residue" evidence="8">
    <location>
        <position position="140"/>
    </location>
</feature>
<dbReference type="GO" id="GO:0004656">
    <property type="term" value="F:procollagen-proline 4-dioxygenase activity"/>
    <property type="evidence" value="ECO:0007669"/>
    <property type="project" value="TreeGrafter"/>
</dbReference>
<reference evidence="8" key="1">
    <citation type="submission" date="2021-06" db="EMBL/GenBank/DDBJ databases">
        <authorList>
            <person name="Hodson N. C."/>
            <person name="Mongue J. A."/>
            <person name="Jaron S. K."/>
        </authorList>
    </citation>
    <scope>NUCLEOTIDE SEQUENCE</scope>
</reference>
<evidence type="ECO:0000259" key="7">
    <source>
        <dbReference type="PROSITE" id="PS51471"/>
    </source>
</evidence>
<dbReference type="InterPro" id="IPR045054">
    <property type="entry name" value="P4HA-like"/>
</dbReference>
<keyword evidence="3" id="KW-0847">Vitamin C</keyword>